<dbReference type="EMBL" id="JBBWRZ010000004">
    <property type="protein sequence ID" value="KAK8238481.1"/>
    <property type="molecule type" value="Genomic_DNA"/>
</dbReference>
<dbReference type="Proteomes" id="UP001492380">
    <property type="component" value="Unassembled WGS sequence"/>
</dbReference>
<sequence>MEQLYQSLDAFQSRWIRLGVVPLLDQSEVEHIANHAKSREQIPEPLYLSIAEETNAVLGKTMPAVDGLAKAAGDDAELAKALKDYQDMVQRRRENLAMEEYHRLVERIGELTAEDEVEEDESACVVAESSTAASLDDPYDADDEEYPCENVSAPSTRATTPSLAWSDDVEKSSVSTNTSATSRCGSPNASLPTYNPWTGAKLLDRLVALPTAGEWKYSKFEQRGVLRRSGRSGAKVDDGHYFRQWSGSEGFGGTPTLIPWRGLLESTIQSLLSAHVPWTHCECRPVCPSSLLQTASHADYM</sequence>
<feature type="compositionally biased region" description="Polar residues" evidence="1">
    <location>
        <begin position="152"/>
        <end position="163"/>
    </location>
</feature>
<evidence type="ECO:0000313" key="3">
    <source>
        <dbReference type="Proteomes" id="UP001492380"/>
    </source>
</evidence>
<accession>A0ABR1YU36</accession>
<feature type="compositionally biased region" description="Acidic residues" evidence="1">
    <location>
        <begin position="137"/>
        <end position="147"/>
    </location>
</feature>
<keyword evidence="3" id="KW-1185">Reference proteome</keyword>
<feature type="region of interest" description="Disordered" evidence="1">
    <location>
        <begin position="126"/>
        <end position="189"/>
    </location>
</feature>
<evidence type="ECO:0000313" key="2">
    <source>
        <dbReference type="EMBL" id="KAK8238481.1"/>
    </source>
</evidence>
<name>A0ABR1YU36_9PEZI</name>
<feature type="compositionally biased region" description="Polar residues" evidence="1">
    <location>
        <begin position="172"/>
        <end position="189"/>
    </location>
</feature>
<gene>
    <name evidence="2" type="ORF">HDK90DRAFT_483373</name>
</gene>
<organism evidence="2 3">
    <name type="scientific">Phyllosticta capitalensis</name>
    <dbReference type="NCBI Taxonomy" id="121624"/>
    <lineage>
        <taxon>Eukaryota</taxon>
        <taxon>Fungi</taxon>
        <taxon>Dikarya</taxon>
        <taxon>Ascomycota</taxon>
        <taxon>Pezizomycotina</taxon>
        <taxon>Dothideomycetes</taxon>
        <taxon>Dothideomycetes incertae sedis</taxon>
        <taxon>Botryosphaeriales</taxon>
        <taxon>Phyllostictaceae</taxon>
        <taxon>Phyllosticta</taxon>
    </lineage>
</organism>
<comment type="caution">
    <text evidence="2">The sequence shown here is derived from an EMBL/GenBank/DDBJ whole genome shotgun (WGS) entry which is preliminary data.</text>
</comment>
<protein>
    <submittedName>
        <fullName evidence="2">Uncharacterized protein</fullName>
    </submittedName>
</protein>
<reference evidence="2 3" key="1">
    <citation type="submission" date="2024-04" db="EMBL/GenBank/DDBJ databases">
        <title>Phyllosticta paracitricarpa is synonymous to the EU quarantine fungus P. citricarpa based on phylogenomic analyses.</title>
        <authorList>
            <consortium name="Lawrence Berkeley National Laboratory"/>
            <person name="Van Ingen-Buijs V.A."/>
            <person name="Van Westerhoven A.C."/>
            <person name="Haridas S."/>
            <person name="Skiadas P."/>
            <person name="Martin F."/>
            <person name="Groenewald J.Z."/>
            <person name="Crous P.W."/>
            <person name="Seidl M.F."/>
        </authorList>
    </citation>
    <scope>NUCLEOTIDE SEQUENCE [LARGE SCALE GENOMIC DNA]</scope>
    <source>
        <strain evidence="2 3">CBS 123374</strain>
    </source>
</reference>
<proteinExistence type="predicted"/>
<evidence type="ECO:0000256" key="1">
    <source>
        <dbReference type="SAM" id="MobiDB-lite"/>
    </source>
</evidence>